<dbReference type="GO" id="GO:0000502">
    <property type="term" value="C:proteasome complex"/>
    <property type="evidence" value="ECO:0007669"/>
    <property type="project" value="UniProtKB-KW"/>
</dbReference>
<dbReference type="RefSeq" id="XP_013402300.1">
    <property type="nucleotide sequence ID" value="XM_013546846.1"/>
</dbReference>
<keyword evidence="4" id="KW-0647">Proteasome</keyword>
<evidence type="ECO:0000256" key="2">
    <source>
        <dbReference type="ARBA" id="ARBA00014933"/>
    </source>
</evidence>
<accession>A0A1S3IVS9</accession>
<comment type="similarity">
    <text evidence="1">Belongs to the proteasome subunit S5B/HSM3 family.</text>
</comment>
<dbReference type="InterPro" id="IPR011989">
    <property type="entry name" value="ARM-like"/>
</dbReference>
<dbReference type="SUPFAM" id="SSF48371">
    <property type="entry name" value="ARM repeat"/>
    <property type="match status" value="1"/>
</dbReference>
<gene>
    <name evidence="4" type="primary">LOC106167941</name>
</gene>
<dbReference type="GO" id="GO:0005829">
    <property type="term" value="C:cytosol"/>
    <property type="evidence" value="ECO:0007669"/>
    <property type="project" value="TreeGrafter"/>
</dbReference>
<keyword evidence="3" id="KW-1185">Reference proteome</keyword>
<protein>
    <recommendedName>
        <fullName evidence="2">26S proteasome non-ATPase regulatory subunit 5</fullName>
    </recommendedName>
</protein>
<dbReference type="PANTHER" id="PTHR13554:SF10">
    <property type="entry name" value="26S PROTEASOME NON-ATPASE REGULATORY SUBUNIT 5"/>
    <property type="match status" value="1"/>
</dbReference>
<dbReference type="InterPro" id="IPR019538">
    <property type="entry name" value="PSMD5"/>
</dbReference>
<dbReference type="OrthoDB" id="10250600at2759"/>
<dbReference type="PANTHER" id="PTHR13554">
    <property type="entry name" value="26S PROTEASOME NON-ATPASE REGULATORY SUBUNIT 5-RELATED"/>
    <property type="match status" value="1"/>
</dbReference>
<dbReference type="Pfam" id="PF10508">
    <property type="entry name" value="Proteasom_PSMB"/>
    <property type="match status" value="1"/>
</dbReference>
<evidence type="ECO:0000256" key="1">
    <source>
        <dbReference type="ARBA" id="ARBA00006823"/>
    </source>
</evidence>
<dbReference type="Proteomes" id="UP000085678">
    <property type="component" value="Unplaced"/>
</dbReference>
<evidence type="ECO:0000313" key="3">
    <source>
        <dbReference type="Proteomes" id="UP000085678"/>
    </source>
</evidence>
<sequence>MAGDGSMNISALLDALPNSDDPLKTLIQIKTVLFAVHPSALRDVVPNVSFSSVFDCLNSSNSEEVQTCCDILGRLLEALQTQALLINFNEELLRGLENPKQPVREVCLKQVQRAAEENPSELMTYSDILLVIIKQLGDKSIGVAKAAGKVLINLGRNISCLQGLSQGVMLEKLRNVMEQDDITRYRVHEVFIEISQNSPEALLMCSSNGFLQPLINDMYKDDILVQLNCIEMLSQLAMCQHGLIKFFGSVAFLHPKEIMTKYKTFVNMVFSYLECQDVTLRGVAVQTLGFIGSTAEGKLTFDKMGPVVPAAVERIGKLVKEPPSEQRVIALNSVANLLKLKVPDQTEELLNLTESWFRRIAPKPMEVLHNITLQPFTELKTAALNVYTVVAAQPWGQHMFKEHPGFTEYLLDRSTETTKEGKDGKFEIVKTLVESPTAVEIFGQPYFLRLRTYHKEGPYYVRTESSVASEGDN</sequence>
<evidence type="ECO:0000313" key="4">
    <source>
        <dbReference type="RefSeq" id="XP_013402300.1"/>
    </source>
</evidence>
<dbReference type="GeneID" id="106167941"/>
<proteinExistence type="inferred from homology"/>
<dbReference type="AlphaFoldDB" id="A0A1S3IVS9"/>
<dbReference type="InterPro" id="IPR016024">
    <property type="entry name" value="ARM-type_fold"/>
</dbReference>
<name>A0A1S3IVS9_LINAN</name>
<dbReference type="Gene3D" id="1.25.10.10">
    <property type="entry name" value="Leucine-rich Repeat Variant"/>
    <property type="match status" value="2"/>
</dbReference>
<dbReference type="GO" id="GO:0043248">
    <property type="term" value="P:proteasome assembly"/>
    <property type="evidence" value="ECO:0007669"/>
    <property type="project" value="InterPro"/>
</dbReference>
<organism evidence="3 4">
    <name type="scientific">Lingula anatina</name>
    <name type="common">Brachiopod</name>
    <name type="synonym">Lingula unguis</name>
    <dbReference type="NCBI Taxonomy" id="7574"/>
    <lineage>
        <taxon>Eukaryota</taxon>
        <taxon>Metazoa</taxon>
        <taxon>Spiralia</taxon>
        <taxon>Lophotrochozoa</taxon>
        <taxon>Brachiopoda</taxon>
        <taxon>Linguliformea</taxon>
        <taxon>Lingulata</taxon>
        <taxon>Lingulida</taxon>
        <taxon>Linguloidea</taxon>
        <taxon>Lingulidae</taxon>
        <taxon>Lingula</taxon>
    </lineage>
</organism>
<reference evidence="4" key="1">
    <citation type="submission" date="2025-08" db="UniProtKB">
        <authorList>
            <consortium name="RefSeq"/>
        </authorList>
    </citation>
    <scope>IDENTIFICATION</scope>
    <source>
        <tissue evidence="4">Gonads</tissue>
    </source>
</reference>